<name>A0A2I0WHP4_9ASPA</name>
<sequence length="116" mass="13530">MEEMFEQIETKLSSIPKFLLDPILKKKTLVASKNIRDNKFTTLKILKGDIFKVKQQNSESRRNSSLVNEKRGSQHQDEEMPHNIKTIMPPDLQHLYKQTEGVHNLQCLPSDPQHSY</sequence>
<feature type="compositionally biased region" description="Polar residues" evidence="1">
    <location>
        <begin position="54"/>
        <end position="67"/>
    </location>
</feature>
<proteinExistence type="predicted"/>
<dbReference type="Proteomes" id="UP000233837">
    <property type="component" value="Unassembled WGS sequence"/>
</dbReference>
<reference evidence="2 3" key="1">
    <citation type="journal article" date="2016" name="Sci. Rep.">
        <title>The Dendrobium catenatum Lindl. genome sequence provides insights into polysaccharide synthase, floral development and adaptive evolution.</title>
        <authorList>
            <person name="Zhang G.Q."/>
            <person name="Xu Q."/>
            <person name="Bian C."/>
            <person name="Tsai W.C."/>
            <person name="Yeh C.M."/>
            <person name="Liu K.W."/>
            <person name="Yoshida K."/>
            <person name="Zhang L.S."/>
            <person name="Chang S.B."/>
            <person name="Chen F."/>
            <person name="Shi Y."/>
            <person name="Su Y.Y."/>
            <person name="Zhang Y.Q."/>
            <person name="Chen L.J."/>
            <person name="Yin Y."/>
            <person name="Lin M."/>
            <person name="Huang H."/>
            <person name="Deng H."/>
            <person name="Wang Z.W."/>
            <person name="Zhu S.L."/>
            <person name="Zhao X."/>
            <person name="Deng C."/>
            <person name="Niu S.C."/>
            <person name="Huang J."/>
            <person name="Wang M."/>
            <person name="Liu G.H."/>
            <person name="Yang H.J."/>
            <person name="Xiao X.J."/>
            <person name="Hsiao Y.Y."/>
            <person name="Wu W.L."/>
            <person name="Chen Y.Y."/>
            <person name="Mitsuda N."/>
            <person name="Ohme-Takagi M."/>
            <person name="Luo Y.B."/>
            <person name="Van de Peer Y."/>
            <person name="Liu Z.J."/>
        </authorList>
    </citation>
    <scope>NUCLEOTIDE SEQUENCE [LARGE SCALE GENOMIC DNA]</scope>
    <source>
        <tissue evidence="2">The whole plant</tissue>
    </source>
</reference>
<evidence type="ECO:0000313" key="3">
    <source>
        <dbReference type="Proteomes" id="UP000233837"/>
    </source>
</evidence>
<evidence type="ECO:0000256" key="1">
    <source>
        <dbReference type="SAM" id="MobiDB-lite"/>
    </source>
</evidence>
<protein>
    <submittedName>
        <fullName evidence="2">Uncharacterized protein</fullName>
    </submittedName>
</protein>
<evidence type="ECO:0000313" key="2">
    <source>
        <dbReference type="EMBL" id="PKU75152.1"/>
    </source>
</evidence>
<feature type="region of interest" description="Disordered" evidence="1">
    <location>
        <begin position="54"/>
        <end position="82"/>
    </location>
</feature>
<organism evidence="2 3">
    <name type="scientific">Dendrobium catenatum</name>
    <dbReference type="NCBI Taxonomy" id="906689"/>
    <lineage>
        <taxon>Eukaryota</taxon>
        <taxon>Viridiplantae</taxon>
        <taxon>Streptophyta</taxon>
        <taxon>Embryophyta</taxon>
        <taxon>Tracheophyta</taxon>
        <taxon>Spermatophyta</taxon>
        <taxon>Magnoliopsida</taxon>
        <taxon>Liliopsida</taxon>
        <taxon>Asparagales</taxon>
        <taxon>Orchidaceae</taxon>
        <taxon>Epidendroideae</taxon>
        <taxon>Malaxideae</taxon>
        <taxon>Dendrobiinae</taxon>
        <taxon>Dendrobium</taxon>
    </lineage>
</organism>
<reference evidence="2 3" key="2">
    <citation type="journal article" date="2017" name="Nature">
        <title>The Apostasia genome and the evolution of orchids.</title>
        <authorList>
            <person name="Zhang G.Q."/>
            <person name="Liu K.W."/>
            <person name="Li Z."/>
            <person name="Lohaus R."/>
            <person name="Hsiao Y.Y."/>
            <person name="Niu S.C."/>
            <person name="Wang J.Y."/>
            <person name="Lin Y.C."/>
            <person name="Xu Q."/>
            <person name="Chen L.J."/>
            <person name="Yoshida K."/>
            <person name="Fujiwara S."/>
            <person name="Wang Z.W."/>
            <person name="Zhang Y.Q."/>
            <person name="Mitsuda N."/>
            <person name="Wang M."/>
            <person name="Liu G.H."/>
            <person name="Pecoraro L."/>
            <person name="Huang H.X."/>
            <person name="Xiao X.J."/>
            <person name="Lin M."/>
            <person name="Wu X.Y."/>
            <person name="Wu W.L."/>
            <person name="Chen Y.Y."/>
            <person name="Chang S.B."/>
            <person name="Sakamoto S."/>
            <person name="Ohme-Takagi M."/>
            <person name="Yagi M."/>
            <person name="Zeng S.J."/>
            <person name="Shen C.Y."/>
            <person name="Yeh C.M."/>
            <person name="Luo Y.B."/>
            <person name="Tsai W.C."/>
            <person name="Van de Peer Y."/>
            <person name="Liu Z.J."/>
        </authorList>
    </citation>
    <scope>NUCLEOTIDE SEQUENCE [LARGE SCALE GENOMIC DNA]</scope>
    <source>
        <tissue evidence="2">The whole plant</tissue>
    </source>
</reference>
<feature type="compositionally biased region" description="Basic and acidic residues" evidence="1">
    <location>
        <begin position="68"/>
        <end position="82"/>
    </location>
</feature>
<gene>
    <name evidence="2" type="ORF">MA16_Dca018419</name>
</gene>
<dbReference type="EMBL" id="KZ502640">
    <property type="protein sequence ID" value="PKU75152.1"/>
    <property type="molecule type" value="Genomic_DNA"/>
</dbReference>
<keyword evidence="3" id="KW-1185">Reference proteome</keyword>
<accession>A0A2I0WHP4</accession>
<dbReference type="AlphaFoldDB" id="A0A2I0WHP4"/>